<proteinExistence type="predicted"/>
<dbReference type="Pfam" id="PF00059">
    <property type="entry name" value="Lectin_C"/>
    <property type="match status" value="1"/>
</dbReference>
<dbReference type="Gene3D" id="3.10.100.10">
    <property type="entry name" value="Mannose-Binding Protein A, subunit A"/>
    <property type="match status" value="1"/>
</dbReference>
<dbReference type="SMART" id="SM00327">
    <property type="entry name" value="VWA"/>
    <property type="match status" value="1"/>
</dbReference>
<evidence type="ECO:0000259" key="3">
    <source>
        <dbReference type="PROSITE" id="PS50234"/>
    </source>
</evidence>
<feature type="signal peptide" evidence="1">
    <location>
        <begin position="1"/>
        <end position="29"/>
    </location>
</feature>
<keyword evidence="1" id="KW-0732">Signal</keyword>
<reference evidence="4 5" key="1">
    <citation type="journal article" date="2017" name="Curr. Biol.">
        <title>Genome architecture and evolution of a unichromosomal asexual nematode.</title>
        <authorList>
            <person name="Fradin H."/>
            <person name="Zegar C."/>
            <person name="Gutwein M."/>
            <person name="Lucas J."/>
            <person name="Kovtun M."/>
            <person name="Corcoran D."/>
            <person name="Baugh L.R."/>
            <person name="Kiontke K."/>
            <person name="Gunsalus K."/>
            <person name="Fitch D.H."/>
            <person name="Piano F."/>
        </authorList>
    </citation>
    <scope>NUCLEOTIDE SEQUENCE [LARGE SCALE GENOMIC DNA]</scope>
    <source>
        <strain evidence="4">PF1309</strain>
    </source>
</reference>
<organism evidence="4 5">
    <name type="scientific">Diploscapter pachys</name>
    <dbReference type="NCBI Taxonomy" id="2018661"/>
    <lineage>
        <taxon>Eukaryota</taxon>
        <taxon>Metazoa</taxon>
        <taxon>Ecdysozoa</taxon>
        <taxon>Nematoda</taxon>
        <taxon>Chromadorea</taxon>
        <taxon>Rhabditida</taxon>
        <taxon>Rhabditina</taxon>
        <taxon>Rhabditomorpha</taxon>
        <taxon>Rhabditoidea</taxon>
        <taxon>Rhabditidae</taxon>
        <taxon>Diploscapter</taxon>
    </lineage>
</organism>
<gene>
    <name evidence="4" type="ORF">WR25_06762</name>
</gene>
<dbReference type="PANTHER" id="PTHR31024:SF3">
    <property type="entry name" value="C-TYPE LECTIN-RELATED"/>
    <property type="match status" value="1"/>
</dbReference>
<dbReference type="EMBL" id="LIAE01008404">
    <property type="protein sequence ID" value="PAV74138.1"/>
    <property type="molecule type" value="Genomic_DNA"/>
</dbReference>
<dbReference type="InterPro" id="IPR016186">
    <property type="entry name" value="C-type_lectin-like/link_sf"/>
</dbReference>
<evidence type="ECO:0008006" key="6">
    <source>
        <dbReference type="Google" id="ProtNLM"/>
    </source>
</evidence>
<accession>A0A2A2KJT4</accession>
<evidence type="ECO:0000313" key="4">
    <source>
        <dbReference type="EMBL" id="PAV74138.1"/>
    </source>
</evidence>
<name>A0A2A2KJT4_9BILA</name>
<feature type="domain" description="VWFA" evidence="3">
    <location>
        <begin position="44"/>
        <end position="205"/>
    </location>
</feature>
<dbReference type="OrthoDB" id="5787490at2759"/>
<evidence type="ECO:0000313" key="5">
    <source>
        <dbReference type="Proteomes" id="UP000218231"/>
    </source>
</evidence>
<dbReference type="PROSITE" id="PS50234">
    <property type="entry name" value="VWFA"/>
    <property type="match status" value="1"/>
</dbReference>
<evidence type="ECO:0000259" key="2">
    <source>
        <dbReference type="PROSITE" id="PS50041"/>
    </source>
</evidence>
<dbReference type="InterPro" id="IPR016187">
    <property type="entry name" value="CTDL_fold"/>
</dbReference>
<comment type="caution">
    <text evidence="4">The sequence shown here is derived from an EMBL/GenBank/DDBJ whole genome shotgun (WGS) entry which is preliminary data.</text>
</comment>
<dbReference type="Gene3D" id="3.40.50.410">
    <property type="entry name" value="von Willebrand factor, type A domain"/>
    <property type="match status" value="1"/>
</dbReference>
<dbReference type="InterPro" id="IPR036465">
    <property type="entry name" value="vWFA_dom_sf"/>
</dbReference>
<dbReference type="SUPFAM" id="SSF53300">
    <property type="entry name" value="vWA-like"/>
    <property type="match status" value="1"/>
</dbReference>
<dbReference type="Pfam" id="PF00092">
    <property type="entry name" value="VWA"/>
    <property type="match status" value="1"/>
</dbReference>
<dbReference type="AlphaFoldDB" id="A0A2A2KJT4"/>
<keyword evidence="5" id="KW-1185">Reference proteome</keyword>
<feature type="chain" id="PRO_5012539252" description="C-type lectin domain-containing protein" evidence="1">
    <location>
        <begin position="30"/>
        <end position="379"/>
    </location>
</feature>
<protein>
    <recommendedName>
        <fullName evidence="6">C-type lectin domain-containing protein</fullName>
    </recommendedName>
</protein>
<dbReference type="Proteomes" id="UP000218231">
    <property type="component" value="Unassembled WGS sequence"/>
</dbReference>
<dbReference type="SUPFAM" id="SSF56436">
    <property type="entry name" value="C-type lectin-like"/>
    <property type="match status" value="1"/>
</dbReference>
<evidence type="ECO:0000256" key="1">
    <source>
        <dbReference type="SAM" id="SignalP"/>
    </source>
</evidence>
<sequence length="379" mass="41869">MLRKNLFMIANISIIINLLTHNLIDAVPAQDPKCQCNLETVWNDIIYIFDSSSATTKNGLNELLGKVQTDLQWLTVKKLSETPTDERYSRVGMIVYATNASVVYPLGSINNDDIDGIMSLPFYNDQGTNLEAAISLAMDQFNNQTIHRTNARQVIVVLATTYRQGDYQDPTEITNSFKENGGILIVYDYIEAHGAVAPELDTIASPGYVCVNTQDPDGSCVNTALCNANCFCPANYLHYGLDANNGVPTRGCYYNVLTQIAFAIAGNRCKQADNGYMAVVQDQAKQTFLNNMIPNNNFWIGLKYDGQRFVWSDPDSTMLDGSVALWDTNQPDFSNPNNQCVDVLTGNGKWAMADCRTGLYSICEAPPCDSVHYCNASLT</sequence>
<dbReference type="SMART" id="SM00034">
    <property type="entry name" value="CLECT"/>
    <property type="match status" value="1"/>
</dbReference>
<dbReference type="PROSITE" id="PS50041">
    <property type="entry name" value="C_TYPE_LECTIN_2"/>
    <property type="match status" value="1"/>
</dbReference>
<dbReference type="CDD" id="cd00037">
    <property type="entry name" value="CLECT"/>
    <property type="match status" value="1"/>
</dbReference>
<dbReference type="InterPro" id="IPR002035">
    <property type="entry name" value="VWF_A"/>
</dbReference>
<dbReference type="InterPro" id="IPR001304">
    <property type="entry name" value="C-type_lectin-like"/>
</dbReference>
<feature type="domain" description="C-type lectin" evidence="2">
    <location>
        <begin position="252"/>
        <end position="364"/>
    </location>
</feature>
<dbReference type="PANTHER" id="PTHR31024">
    <property type="entry name" value="C-TYPE LECTIN"/>
    <property type="match status" value="1"/>
</dbReference>